<dbReference type="SUPFAM" id="SSF55781">
    <property type="entry name" value="GAF domain-like"/>
    <property type="match status" value="1"/>
</dbReference>
<dbReference type="AlphaFoldDB" id="A0A9D6UMR1"/>
<reference evidence="3" key="1">
    <citation type="submission" date="2020-07" db="EMBL/GenBank/DDBJ databases">
        <title>Huge and variable diversity of episymbiotic CPR bacteria and DPANN archaea in groundwater ecosystems.</title>
        <authorList>
            <person name="He C.Y."/>
            <person name="Keren R."/>
            <person name="Whittaker M."/>
            <person name="Farag I.F."/>
            <person name="Doudna J."/>
            <person name="Cate J.H.D."/>
            <person name="Banfield J.F."/>
        </authorList>
    </citation>
    <scope>NUCLEOTIDE SEQUENCE</scope>
    <source>
        <strain evidence="3">NC_groundwater_1860_Pr3_B-0.1um_51_7</strain>
    </source>
</reference>
<feature type="transmembrane region" description="Helical" evidence="1">
    <location>
        <begin position="43"/>
        <end position="61"/>
    </location>
</feature>
<feature type="transmembrane region" description="Helical" evidence="1">
    <location>
        <begin position="275"/>
        <end position="297"/>
    </location>
</feature>
<dbReference type="NCBIfam" id="TIGR00229">
    <property type="entry name" value="sensory_box"/>
    <property type="match status" value="1"/>
</dbReference>
<dbReference type="SMART" id="SM00091">
    <property type="entry name" value="PAS"/>
    <property type="match status" value="1"/>
</dbReference>
<feature type="transmembrane region" description="Helical" evidence="1">
    <location>
        <begin position="303"/>
        <end position="323"/>
    </location>
</feature>
<dbReference type="Gene3D" id="3.30.450.20">
    <property type="entry name" value="PAS domain"/>
    <property type="match status" value="1"/>
</dbReference>
<dbReference type="Pfam" id="PF13426">
    <property type="entry name" value="PAS_9"/>
    <property type="match status" value="1"/>
</dbReference>
<comment type="caution">
    <text evidence="3">The sequence shown here is derived from an EMBL/GenBank/DDBJ whole genome shotgun (WGS) entry which is preliminary data.</text>
</comment>
<dbReference type="Proteomes" id="UP000808761">
    <property type="component" value="Unassembled WGS sequence"/>
</dbReference>
<dbReference type="InterPro" id="IPR003018">
    <property type="entry name" value="GAF"/>
</dbReference>
<dbReference type="PROSITE" id="PS50112">
    <property type="entry name" value="PAS"/>
    <property type="match status" value="1"/>
</dbReference>
<dbReference type="EMBL" id="JACRKR010000168">
    <property type="protein sequence ID" value="MBI5079049.1"/>
    <property type="molecule type" value="Genomic_DNA"/>
</dbReference>
<dbReference type="Gene3D" id="3.30.450.40">
    <property type="match status" value="1"/>
</dbReference>
<gene>
    <name evidence="3" type="ORF">HZB08_03415</name>
</gene>
<accession>A0A9D6UMR1</accession>
<evidence type="ECO:0000313" key="4">
    <source>
        <dbReference type="Proteomes" id="UP000808761"/>
    </source>
</evidence>
<keyword evidence="1" id="KW-0812">Transmembrane</keyword>
<feature type="transmembrane region" description="Helical" evidence="1">
    <location>
        <begin position="93"/>
        <end position="113"/>
    </location>
</feature>
<feature type="transmembrane region" description="Helical" evidence="1">
    <location>
        <begin position="161"/>
        <end position="180"/>
    </location>
</feature>
<dbReference type="SMART" id="SM00065">
    <property type="entry name" value="GAF"/>
    <property type="match status" value="1"/>
</dbReference>
<dbReference type="SUPFAM" id="SSF55785">
    <property type="entry name" value="PYP-like sensor domain (PAS domain)"/>
    <property type="match status" value="1"/>
</dbReference>
<evidence type="ECO:0000259" key="2">
    <source>
        <dbReference type="PROSITE" id="PS50112"/>
    </source>
</evidence>
<evidence type="ECO:0000256" key="1">
    <source>
        <dbReference type="SAM" id="Phobius"/>
    </source>
</evidence>
<feature type="domain" description="PAS" evidence="2">
    <location>
        <begin position="507"/>
        <end position="553"/>
    </location>
</feature>
<feature type="transmembrane region" description="Helical" evidence="1">
    <location>
        <begin position="215"/>
        <end position="237"/>
    </location>
</feature>
<feature type="transmembrane region" description="Helical" evidence="1">
    <location>
        <begin position="6"/>
        <end position="22"/>
    </location>
</feature>
<dbReference type="InterPro" id="IPR029016">
    <property type="entry name" value="GAF-like_dom_sf"/>
</dbReference>
<dbReference type="InterPro" id="IPR035965">
    <property type="entry name" value="PAS-like_dom_sf"/>
</dbReference>
<keyword evidence="1" id="KW-0472">Membrane</keyword>
<evidence type="ECO:0000313" key="3">
    <source>
        <dbReference type="EMBL" id="MBI5079049.1"/>
    </source>
</evidence>
<organism evidence="3 4">
    <name type="scientific">Candidatus Saganbacteria bacterium</name>
    <dbReference type="NCBI Taxonomy" id="2575572"/>
    <lineage>
        <taxon>Bacteria</taxon>
        <taxon>Bacillati</taxon>
        <taxon>Saganbacteria</taxon>
    </lineage>
</organism>
<name>A0A9D6UMR1_UNCSA</name>
<feature type="transmembrane region" description="Helical" evidence="1">
    <location>
        <begin position="128"/>
        <end position="149"/>
    </location>
</feature>
<proteinExistence type="predicted"/>
<dbReference type="CDD" id="cd00130">
    <property type="entry name" value="PAS"/>
    <property type="match status" value="1"/>
</dbReference>
<feature type="transmembrane region" description="Helical" evidence="1">
    <location>
        <begin position="243"/>
        <end position="260"/>
    </location>
</feature>
<protein>
    <submittedName>
        <fullName evidence="3">GAF domain-containing protein</fullName>
    </submittedName>
</protein>
<dbReference type="Pfam" id="PF13492">
    <property type="entry name" value="GAF_3"/>
    <property type="match status" value="1"/>
</dbReference>
<keyword evidence="1" id="KW-1133">Transmembrane helix</keyword>
<dbReference type="InterPro" id="IPR000014">
    <property type="entry name" value="PAS"/>
</dbReference>
<feature type="transmembrane region" description="Helical" evidence="1">
    <location>
        <begin position="67"/>
        <end position="86"/>
    </location>
</feature>
<feature type="transmembrane region" description="Helical" evidence="1">
    <location>
        <begin position="186"/>
        <end position="203"/>
    </location>
</feature>
<sequence>MLLLVVLNGLFLILALVFYLILESKVLRFKGSDGNGEKFLPRGVLSLLVAWVVVGTLDILFLGYSNFILPFYVILSNLILGSLVFFQNTKSRVNLSFSLIAVSFALVTLGGYLSLNIPDPGLAFWGDMLIFLCASVLPSFFLFFSLVFPKELRPVALWQQGMVILPPVLFPLLAFMRFVSVPVSPAFALYYLLYFGLCFYNLFEKDKILTGIGRLHVRYVFLGAALSTAAAVAAGWFFSSWFAGSHAFLILTAVVAYAIMKRRLISVEVIIQRGIVYFFAAVFVMVLYSLVVIFFGIKRGGDYTYLTVASFAVLVIAVAYQPLVKSFQNFTDRVLFRGRYDYQSALRRISQEIASVIKIEELTGLIVSSLVDAMKISEISFLLREKEHFRSISLSLPRYKKIEMDAGNPIISWLLTARDVLAREELEEEEQPGKPLLEDVRGEMERLGIYVWVPIIFQNELIGVIALGKKLSGEIFTTEDMILLTTLASQTAVALDNARLYEEVVSMRDYNKEILQSMVNGVLTADLQGRIIAFNSTAERITGRKADEVAGRTCEEIWGKHGAVTVAVGEAVADRPRLNFETALVSPARGLVPVMLSSTVLHDNRKKKKRSAPFFSGSYGN</sequence>